<evidence type="ECO:0000259" key="1">
    <source>
        <dbReference type="Pfam" id="PF00149"/>
    </source>
</evidence>
<evidence type="ECO:0000313" key="2">
    <source>
        <dbReference type="EMBL" id="RPB15481.1"/>
    </source>
</evidence>
<protein>
    <submittedName>
        <fullName evidence="2">Metallo-dependent phosphatase</fullName>
    </submittedName>
</protein>
<dbReference type="PANTHER" id="PTHR12905">
    <property type="entry name" value="METALLOPHOSPHOESTERASE"/>
    <property type="match status" value="1"/>
</dbReference>
<dbReference type="Gene3D" id="3.60.21.10">
    <property type="match status" value="1"/>
</dbReference>
<accession>A0A3N4L4C2</accession>
<gene>
    <name evidence="2" type="ORF">P167DRAFT_432663</name>
</gene>
<dbReference type="InterPro" id="IPR004843">
    <property type="entry name" value="Calcineurin-like_PHP"/>
</dbReference>
<organism evidence="2 3">
    <name type="scientific">Morchella conica CCBAS932</name>
    <dbReference type="NCBI Taxonomy" id="1392247"/>
    <lineage>
        <taxon>Eukaryota</taxon>
        <taxon>Fungi</taxon>
        <taxon>Dikarya</taxon>
        <taxon>Ascomycota</taxon>
        <taxon>Pezizomycotina</taxon>
        <taxon>Pezizomycetes</taxon>
        <taxon>Pezizales</taxon>
        <taxon>Morchellaceae</taxon>
        <taxon>Morchella</taxon>
    </lineage>
</organism>
<sequence>MQTRAMSSEQTTKVKFFVISDTHALKPNPNTIFRSPFPTCDVLVHAGDLSSWGTLLEYEKTLTWMKAFRAELKIVIPGNHDITLDPPYYNKIEDDRVLIDAAHELWTSSAARDANIIFLKEATRTFTLSGGAQFKVHTSPYQPKFHNWAFNYAHSEDRYNPKPTSPTETAVPGVAPIPEGIDILITHGPPEGINDFAGRTTEDNAGCEWLLKALKRVRPRAHFFGHIHEGFGATRVRWGENGEMTKAQVEPPSMKELKKMEFRTRACASWKIDVSRDGDNPLGKKGEETLCVNASMLEDPEDPENIRCGGVLIDMELPVV</sequence>
<evidence type="ECO:0000313" key="3">
    <source>
        <dbReference type="Proteomes" id="UP000277580"/>
    </source>
</evidence>
<dbReference type="OrthoDB" id="630188at2759"/>
<feature type="domain" description="Calcineurin-like phosphoesterase" evidence="1">
    <location>
        <begin position="15"/>
        <end position="229"/>
    </location>
</feature>
<reference evidence="2 3" key="1">
    <citation type="journal article" date="2018" name="Nat. Ecol. Evol.">
        <title>Pezizomycetes genomes reveal the molecular basis of ectomycorrhizal truffle lifestyle.</title>
        <authorList>
            <person name="Murat C."/>
            <person name="Payen T."/>
            <person name="Noel B."/>
            <person name="Kuo A."/>
            <person name="Morin E."/>
            <person name="Chen J."/>
            <person name="Kohler A."/>
            <person name="Krizsan K."/>
            <person name="Balestrini R."/>
            <person name="Da Silva C."/>
            <person name="Montanini B."/>
            <person name="Hainaut M."/>
            <person name="Levati E."/>
            <person name="Barry K.W."/>
            <person name="Belfiori B."/>
            <person name="Cichocki N."/>
            <person name="Clum A."/>
            <person name="Dockter R.B."/>
            <person name="Fauchery L."/>
            <person name="Guy J."/>
            <person name="Iotti M."/>
            <person name="Le Tacon F."/>
            <person name="Lindquist E.A."/>
            <person name="Lipzen A."/>
            <person name="Malagnac F."/>
            <person name="Mello A."/>
            <person name="Molinier V."/>
            <person name="Miyauchi S."/>
            <person name="Poulain J."/>
            <person name="Riccioni C."/>
            <person name="Rubini A."/>
            <person name="Sitrit Y."/>
            <person name="Splivallo R."/>
            <person name="Traeger S."/>
            <person name="Wang M."/>
            <person name="Zifcakova L."/>
            <person name="Wipf D."/>
            <person name="Zambonelli A."/>
            <person name="Paolocci F."/>
            <person name="Nowrousian M."/>
            <person name="Ottonello S."/>
            <person name="Baldrian P."/>
            <person name="Spatafora J.W."/>
            <person name="Henrissat B."/>
            <person name="Nagy L.G."/>
            <person name="Aury J.M."/>
            <person name="Wincker P."/>
            <person name="Grigoriev I.V."/>
            <person name="Bonfante P."/>
            <person name="Martin F.M."/>
        </authorList>
    </citation>
    <scope>NUCLEOTIDE SEQUENCE [LARGE SCALE GENOMIC DNA]</scope>
    <source>
        <strain evidence="2 3">CCBAS932</strain>
    </source>
</reference>
<dbReference type="PANTHER" id="PTHR12905:SF0">
    <property type="entry name" value="CALCINEURIN-LIKE PHOSPHOESTERASE DOMAIN-CONTAINING PROTEIN"/>
    <property type="match status" value="1"/>
</dbReference>
<dbReference type="SUPFAM" id="SSF56300">
    <property type="entry name" value="Metallo-dependent phosphatases"/>
    <property type="match status" value="1"/>
</dbReference>
<dbReference type="InParanoid" id="A0A3N4L4C2"/>
<dbReference type="Pfam" id="PF00149">
    <property type="entry name" value="Metallophos"/>
    <property type="match status" value="1"/>
</dbReference>
<dbReference type="InterPro" id="IPR051693">
    <property type="entry name" value="UPF0046_metallophosphoest"/>
</dbReference>
<dbReference type="InterPro" id="IPR029052">
    <property type="entry name" value="Metallo-depent_PP-like"/>
</dbReference>
<name>A0A3N4L4C2_9PEZI</name>
<keyword evidence="3" id="KW-1185">Reference proteome</keyword>
<dbReference type="GO" id="GO:0016787">
    <property type="term" value="F:hydrolase activity"/>
    <property type="evidence" value="ECO:0007669"/>
    <property type="project" value="InterPro"/>
</dbReference>
<dbReference type="EMBL" id="ML119113">
    <property type="protein sequence ID" value="RPB15481.1"/>
    <property type="molecule type" value="Genomic_DNA"/>
</dbReference>
<dbReference type="Proteomes" id="UP000277580">
    <property type="component" value="Unassembled WGS sequence"/>
</dbReference>
<dbReference type="CDD" id="cd07379">
    <property type="entry name" value="MPP_239FB"/>
    <property type="match status" value="1"/>
</dbReference>
<proteinExistence type="predicted"/>
<dbReference type="AlphaFoldDB" id="A0A3N4L4C2"/>